<protein>
    <submittedName>
        <fullName evidence="2">Uncharacterized protein</fullName>
    </submittedName>
</protein>
<accession>A0A8H6FIE5</accession>
<dbReference type="AlphaFoldDB" id="A0A8H6FIE5"/>
<evidence type="ECO:0000313" key="3">
    <source>
        <dbReference type="Proteomes" id="UP000593566"/>
    </source>
</evidence>
<feature type="region of interest" description="Disordered" evidence="1">
    <location>
        <begin position="1"/>
        <end position="25"/>
    </location>
</feature>
<keyword evidence="3" id="KW-1185">Reference proteome</keyword>
<comment type="caution">
    <text evidence="2">The sequence shown here is derived from an EMBL/GenBank/DDBJ whole genome shotgun (WGS) entry which is preliminary data.</text>
</comment>
<proteinExistence type="predicted"/>
<evidence type="ECO:0000256" key="1">
    <source>
        <dbReference type="SAM" id="MobiDB-lite"/>
    </source>
</evidence>
<evidence type="ECO:0000313" key="2">
    <source>
        <dbReference type="EMBL" id="KAF6229103.1"/>
    </source>
</evidence>
<dbReference type="RefSeq" id="XP_037156745.1">
    <property type="nucleotide sequence ID" value="XM_037298110.1"/>
</dbReference>
<dbReference type="GeneID" id="59335617"/>
<dbReference type="EMBL" id="JACCJB010000003">
    <property type="protein sequence ID" value="KAF6229103.1"/>
    <property type="molecule type" value="Genomic_DNA"/>
</dbReference>
<sequence>MHTARLLSAAPSTVRQAGQSTRTQPWKAFWPLKAENFKSEERATMPWLTWKPDPKRPDEKPWRQWRLVNQSCVSRRGASA</sequence>
<reference evidence="2 3" key="1">
    <citation type="journal article" date="2020" name="Genomics">
        <title>Complete, high-quality genomes from long-read metagenomic sequencing of two wolf lichen thalli reveals enigmatic genome architecture.</title>
        <authorList>
            <person name="McKenzie S.K."/>
            <person name="Walston R.F."/>
            <person name="Allen J.L."/>
        </authorList>
    </citation>
    <scope>NUCLEOTIDE SEQUENCE [LARGE SCALE GENOMIC DNA]</scope>
    <source>
        <strain evidence="2">WasteWater1</strain>
    </source>
</reference>
<organism evidence="2 3">
    <name type="scientific">Letharia lupina</name>
    <dbReference type="NCBI Taxonomy" id="560253"/>
    <lineage>
        <taxon>Eukaryota</taxon>
        <taxon>Fungi</taxon>
        <taxon>Dikarya</taxon>
        <taxon>Ascomycota</taxon>
        <taxon>Pezizomycotina</taxon>
        <taxon>Lecanoromycetes</taxon>
        <taxon>OSLEUM clade</taxon>
        <taxon>Lecanoromycetidae</taxon>
        <taxon>Lecanorales</taxon>
        <taxon>Lecanorineae</taxon>
        <taxon>Parmeliaceae</taxon>
        <taxon>Letharia</taxon>
    </lineage>
</organism>
<name>A0A8H6FIE5_9LECA</name>
<feature type="compositionally biased region" description="Polar residues" evidence="1">
    <location>
        <begin position="10"/>
        <end position="24"/>
    </location>
</feature>
<gene>
    <name evidence="2" type="ORF">HO133_007217</name>
</gene>
<dbReference type="Proteomes" id="UP000593566">
    <property type="component" value="Unassembled WGS sequence"/>
</dbReference>